<gene>
    <name evidence="2" type="ORF">AVDCRST_MAG09-1651</name>
</gene>
<feature type="region of interest" description="Disordered" evidence="1">
    <location>
        <begin position="1"/>
        <end position="23"/>
    </location>
</feature>
<dbReference type="AlphaFoldDB" id="A0A6J4T7M9"/>
<feature type="non-terminal residue" evidence="2">
    <location>
        <position position="1"/>
    </location>
</feature>
<accession>A0A6J4T7M9</accession>
<organism evidence="2">
    <name type="scientific">uncultured Sphingomonas sp</name>
    <dbReference type="NCBI Taxonomy" id="158754"/>
    <lineage>
        <taxon>Bacteria</taxon>
        <taxon>Pseudomonadati</taxon>
        <taxon>Pseudomonadota</taxon>
        <taxon>Alphaproteobacteria</taxon>
        <taxon>Sphingomonadales</taxon>
        <taxon>Sphingomonadaceae</taxon>
        <taxon>Sphingomonas</taxon>
        <taxon>environmental samples</taxon>
    </lineage>
</organism>
<feature type="non-terminal residue" evidence="2">
    <location>
        <position position="59"/>
    </location>
</feature>
<protein>
    <submittedName>
        <fullName evidence="2">Uncharacterized protein</fullName>
    </submittedName>
</protein>
<evidence type="ECO:0000313" key="2">
    <source>
        <dbReference type="EMBL" id="CAA9515348.1"/>
    </source>
</evidence>
<name>A0A6J4T7M9_9SPHN</name>
<evidence type="ECO:0000256" key="1">
    <source>
        <dbReference type="SAM" id="MobiDB-lite"/>
    </source>
</evidence>
<dbReference type="EMBL" id="CADCVZ010000044">
    <property type="protein sequence ID" value="CAA9515348.1"/>
    <property type="molecule type" value="Genomic_DNA"/>
</dbReference>
<proteinExistence type="predicted"/>
<reference evidence="2" key="1">
    <citation type="submission" date="2020-02" db="EMBL/GenBank/DDBJ databases">
        <authorList>
            <person name="Meier V. D."/>
        </authorList>
    </citation>
    <scope>NUCLEOTIDE SEQUENCE</scope>
    <source>
        <strain evidence="2">AVDCRST_MAG09</strain>
    </source>
</reference>
<sequence length="59" mass="6399">AGRHRISSGSRQSRAEPGTDQYFHSSCTLAPEAQFAAHGAASPVGWRRRARSAALFRCL</sequence>